<organism evidence="2 3">
    <name type="scientific">Solanum commersonii</name>
    <name type="common">Commerson's wild potato</name>
    <name type="synonym">Commerson's nightshade</name>
    <dbReference type="NCBI Taxonomy" id="4109"/>
    <lineage>
        <taxon>Eukaryota</taxon>
        <taxon>Viridiplantae</taxon>
        <taxon>Streptophyta</taxon>
        <taxon>Embryophyta</taxon>
        <taxon>Tracheophyta</taxon>
        <taxon>Spermatophyta</taxon>
        <taxon>Magnoliopsida</taxon>
        <taxon>eudicotyledons</taxon>
        <taxon>Gunneridae</taxon>
        <taxon>Pentapetalae</taxon>
        <taxon>asterids</taxon>
        <taxon>lamiids</taxon>
        <taxon>Solanales</taxon>
        <taxon>Solanaceae</taxon>
        <taxon>Solanoideae</taxon>
        <taxon>Solaneae</taxon>
        <taxon>Solanum</taxon>
    </lineage>
</organism>
<evidence type="ECO:0000256" key="1">
    <source>
        <dbReference type="SAM" id="MobiDB-lite"/>
    </source>
</evidence>
<dbReference type="Proteomes" id="UP000824120">
    <property type="component" value="Unassembled WGS sequence"/>
</dbReference>
<evidence type="ECO:0000313" key="2">
    <source>
        <dbReference type="EMBL" id="KAG5568419.1"/>
    </source>
</evidence>
<dbReference type="EMBL" id="JACXVP010000128">
    <property type="protein sequence ID" value="KAG5568419.1"/>
    <property type="molecule type" value="Genomic_DNA"/>
</dbReference>
<evidence type="ECO:0000313" key="3">
    <source>
        <dbReference type="Proteomes" id="UP000824120"/>
    </source>
</evidence>
<reference evidence="2" key="1">
    <citation type="submission" date="2020-09" db="EMBL/GenBank/DDBJ databases">
        <title>De no assembly of potato wild relative species, Solanum commersonii.</title>
        <authorList>
            <person name="Cho K."/>
        </authorList>
    </citation>
    <scope>NUCLEOTIDE SEQUENCE</scope>
    <source>
        <strain evidence="2">LZ3.2</strain>
        <tissue evidence="2">Leaf</tissue>
    </source>
</reference>
<gene>
    <name evidence="2" type="ORF">H5410_064568</name>
</gene>
<feature type="compositionally biased region" description="Gly residues" evidence="1">
    <location>
        <begin position="122"/>
        <end position="135"/>
    </location>
</feature>
<dbReference type="OrthoDB" id="1306017at2759"/>
<proteinExistence type="predicted"/>
<keyword evidence="3" id="KW-1185">Reference proteome</keyword>
<feature type="region of interest" description="Disordered" evidence="1">
    <location>
        <begin position="101"/>
        <end position="135"/>
    </location>
</feature>
<dbReference type="AlphaFoldDB" id="A0A9J5VYY9"/>
<comment type="caution">
    <text evidence="2">The sequence shown here is derived from an EMBL/GenBank/DDBJ whole genome shotgun (WGS) entry which is preliminary data.</text>
</comment>
<accession>A0A9J5VYY9</accession>
<sequence length="135" mass="14183">MGTGPWLSASYFSGSRASGLATTGVPAPIAGVPAALEVALADDNQLSRHASSLISGEPKRIRRFVRGLTPTIRSYVFKSSREGASFQTIVSAAREAELLERDDFGGPKRVRSVGQDSVPLSGGRGPHRGGGSFQR</sequence>
<name>A0A9J5VYY9_SOLCO</name>
<protein>
    <submittedName>
        <fullName evidence="2">Uncharacterized protein</fullName>
    </submittedName>
</protein>